<gene>
    <name evidence="1" type="ORF">ALMOND_2B016258</name>
</gene>
<protein>
    <submittedName>
        <fullName evidence="1">PREDICTED: PRUPE_8G067400</fullName>
    </submittedName>
</protein>
<dbReference type="Gramene" id="VVA38642">
    <property type="protein sequence ID" value="VVA38642"/>
    <property type="gene ID" value="Prudul26B016258"/>
</dbReference>
<accession>A0A5E4GGH9</accession>
<reference evidence="2" key="1">
    <citation type="journal article" date="2020" name="Plant J.">
        <title>Transposons played a major role in the diversification between the closely related almond and peach genomes: results from the almond genome sequence.</title>
        <authorList>
            <person name="Alioto T."/>
            <person name="Alexiou K.G."/>
            <person name="Bardil A."/>
            <person name="Barteri F."/>
            <person name="Castanera R."/>
            <person name="Cruz F."/>
            <person name="Dhingra A."/>
            <person name="Duval H."/>
            <person name="Fernandez I Marti A."/>
            <person name="Frias L."/>
            <person name="Galan B."/>
            <person name="Garcia J.L."/>
            <person name="Howad W."/>
            <person name="Gomez-Garrido J."/>
            <person name="Gut M."/>
            <person name="Julca I."/>
            <person name="Morata J."/>
            <person name="Puigdomenech P."/>
            <person name="Ribeca P."/>
            <person name="Rubio Cabetas M.J."/>
            <person name="Vlasova A."/>
            <person name="Wirthensohn M."/>
            <person name="Garcia-Mas J."/>
            <person name="Gabaldon T."/>
            <person name="Casacuberta J.M."/>
            <person name="Arus P."/>
        </authorList>
    </citation>
    <scope>NUCLEOTIDE SEQUENCE [LARGE SCALE GENOMIC DNA]</scope>
    <source>
        <strain evidence="2">cv. Texas</strain>
    </source>
</reference>
<evidence type="ECO:0000313" key="2">
    <source>
        <dbReference type="Proteomes" id="UP000327085"/>
    </source>
</evidence>
<evidence type="ECO:0000313" key="1">
    <source>
        <dbReference type="EMBL" id="VVA38642.1"/>
    </source>
</evidence>
<dbReference type="InParanoid" id="A0A5E4GGH9"/>
<dbReference type="Proteomes" id="UP000327085">
    <property type="component" value="Chromosome 4"/>
</dbReference>
<dbReference type="EMBL" id="CABIKO010000668">
    <property type="protein sequence ID" value="VVA38642.1"/>
    <property type="molecule type" value="Genomic_DNA"/>
</dbReference>
<proteinExistence type="predicted"/>
<organism evidence="1 2">
    <name type="scientific">Prunus dulcis</name>
    <name type="common">Almond</name>
    <name type="synonym">Amygdalus dulcis</name>
    <dbReference type="NCBI Taxonomy" id="3755"/>
    <lineage>
        <taxon>Eukaryota</taxon>
        <taxon>Viridiplantae</taxon>
        <taxon>Streptophyta</taxon>
        <taxon>Embryophyta</taxon>
        <taxon>Tracheophyta</taxon>
        <taxon>Spermatophyta</taxon>
        <taxon>Magnoliopsida</taxon>
        <taxon>eudicotyledons</taxon>
        <taxon>Gunneridae</taxon>
        <taxon>Pentapetalae</taxon>
        <taxon>rosids</taxon>
        <taxon>fabids</taxon>
        <taxon>Rosales</taxon>
        <taxon>Rosaceae</taxon>
        <taxon>Amygdaloideae</taxon>
        <taxon>Amygdaleae</taxon>
        <taxon>Prunus</taxon>
    </lineage>
</organism>
<sequence>MTACVVVIVLPCHHVADSVGVDLSLSSVLLVVFPYVSFYSSSLFQDLRWDGVDLFCLTAHDYGFCPRIPLLSSSHRCLGVILRGRRWFQRCLESRISGFDPHPLEVGQGFRRLGLMGTTLLIISTGLFGYSMMGIADPIGVALSYGQHLVLLVPSSECSSCPEVCAAKVMENHLEGSPSSP</sequence>
<dbReference type="AlphaFoldDB" id="A0A5E4GGH9"/>
<name>A0A5E4GGH9_PRUDU</name>